<feature type="transmembrane region" description="Helical" evidence="2">
    <location>
        <begin position="48"/>
        <end position="66"/>
    </location>
</feature>
<protein>
    <submittedName>
        <fullName evidence="3">Uncharacterized protein</fullName>
    </submittedName>
</protein>
<name>A0A165ZIX8_EXIGL</name>
<keyword evidence="2" id="KW-1133">Transmembrane helix</keyword>
<evidence type="ECO:0000313" key="3">
    <source>
        <dbReference type="EMBL" id="KZV83089.1"/>
    </source>
</evidence>
<reference evidence="3 4" key="1">
    <citation type="journal article" date="2016" name="Mol. Biol. Evol.">
        <title>Comparative Genomics of Early-Diverging Mushroom-Forming Fungi Provides Insights into the Origins of Lignocellulose Decay Capabilities.</title>
        <authorList>
            <person name="Nagy L.G."/>
            <person name="Riley R."/>
            <person name="Tritt A."/>
            <person name="Adam C."/>
            <person name="Daum C."/>
            <person name="Floudas D."/>
            <person name="Sun H."/>
            <person name="Yadav J.S."/>
            <person name="Pangilinan J."/>
            <person name="Larsson K.H."/>
            <person name="Matsuura K."/>
            <person name="Barry K."/>
            <person name="Labutti K."/>
            <person name="Kuo R."/>
            <person name="Ohm R.A."/>
            <person name="Bhattacharya S.S."/>
            <person name="Shirouzu T."/>
            <person name="Yoshinaga Y."/>
            <person name="Martin F.M."/>
            <person name="Grigoriev I.V."/>
            <person name="Hibbett D.S."/>
        </authorList>
    </citation>
    <scope>NUCLEOTIDE SEQUENCE [LARGE SCALE GENOMIC DNA]</scope>
    <source>
        <strain evidence="3 4">HHB12029</strain>
    </source>
</reference>
<evidence type="ECO:0000313" key="4">
    <source>
        <dbReference type="Proteomes" id="UP000077266"/>
    </source>
</evidence>
<feature type="transmembrane region" description="Helical" evidence="2">
    <location>
        <begin position="202"/>
        <end position="226"/>
    </location>
</feature>
<dbReference type="STRING" id="1314781.A0A165ZIX8"/>
<keyword evidence="2" id="KW-0812">Transmembrane</keyword>
<dbReference type="EMBL" id="KV426289">
    <property type="protein sequence ID" value="KZV83089.1"/>
    <property type="molecule type" value="Genomic_DNA"/>
</dbReference>
<dbReference type="OrthoDB" id="2751465at2759"/>
<accession>A0A165ZIX8</accession>
<feature type="compositionally biased region" description="Polar residues" evidence="1">
    <location>
        <begin position="264"/>
        <end position="295"/>
    </location>
</feature>
<feature type="transmembrane region" description="Helical" evidence="2">
    <location>
        <begin position="232"/>
        <end position="251"/>
    </location>
</feature>
<proteinExistence type="predicted"/>
<keyword evidence="4" id="KW-1185">Reference proteome</keyword>
<organism evidence="3 4">
    <name type="scientific">Exidia glandulosa HHB12029</name>
    <dbReference type="NCBI Taxonomy" id="1314781"/>
    <lineage>
        <taxon>Eukaryota</taxon>
        <taxon>Fungi</taxon>
        <taxon>Dikarya</taxon>
        <taxon>Basidiomycota</taxon>
        <taxon>Agaricomycotina</taxon>
        <taxon>Agaricomycetes</taxon>
        <taxon>Auriculariales</taxon>
        <taxon>Exidiaceae</taxon>
        <taxon>Exidia</taxon>
    </lineage>
</organism>
<feature type="region of interest" description="Disordered" evidence="1">
    <location>
        <begin position="261"/>
        <end position="307"/>
    </location>
</feature>
<feature type="transmembrane region" description="Helical" evidence="2">
    <location>
        <begin position="12"/>
        <end position="36"/>
    </location>
</feature>
<dbReference type="InParanoid" id="A0A165ZIX8"/>
<dbReference type="AlphaFoldDB" id="A0A165ZIX8"/>
<dbReference type="Proteomes" id="UP000077266">
    <property type="component" value="Unassembled WGS sequence"/>
</dbReference>
<gene>
    <name evidence="3" type="ORF">EXIGLDRAFT_754592</name>
</gene>
<feature type="transmembrane region" description="Helical" evidence="2">
    <location>
        <begin position="116"/>
        <end position="141"/>
    </location>
</feature>
<feature type="transmembrane region" description="Helical" evidence="2">
    <location>
        <begin position="161"/>
        <end position="181"/>
    </location>
</feature>
<feature type="compositionally biased region" description="Basic and acidic residues" evidence="1">
    <location>
        <begin position="297"/>
        <end position="307"/>
    </location>
</feature>
<sequence length="335" mass="36569">MPHVGPGVEEALVGIFLEVLFYGAFCVVAFECVQALRQRAQSSKPHWYMTFTFGALFVLITTRTIVDLKRTVFSFTNPSDAGAIDLGAPRSVRQFPFSPSGSSTARSVFVVWRSNFLIIVVPILLCLGTTGGGVYVVWALYMADISNGLGSFARINQAFSIFLYFTLSANGLCTLLIAGRIMWIRRTSSGARARNGDAVSQILTLIVESAAIYSAVLIAELVSIAYNSPTSFTFINLIGPLVGIVFSYIIIRAARNTHPVDSSGYHNTSRTGGGTQSISNHNFQSSRPQQHFRSTSRAHEANSRREPVQIQLETIKHNNAFDSDVEAAIGPGRKF</sequence>
<evidence type="ECO:0000256" key="2">
    <source>
        <dbReference type="SAM" id="Phobius"/>
    </source>
</evidence>
<keyword evidence="2" id="KW-0472">Membrane</keyword>
<evidence type="ECO:0000256" key="1">
    <source>
        <dbReference type="SAM" id="MobiDB-lite"/>
    </source>
</evidence>